<organism evidence="2 3">
    <name type="scientific">Lysinibacillus xylanilyticus</name>
    <dbReference type="NCBI Taxonomy" id="582475"/>
    <lineage>
        <taxon>Bacteria</taxon>
        <taxon>Bacillati</taxon>
        <taxon>Bacillota</taxon>
        <taxon>Bacilli</taxon>
        <taxon>Bacillales</taxon>
        <taxon>Bacillaceae</taxon>
        <taxon>Lysinibacillus</taxon>
    </lineage>
</organism>
<gene>
    <name evidence="2" type="ORF">CWD94_14090</name>
</gene>
<feature type="chain" id="PRO_5014916028" evidence="1">
    <location>
        <begin position="31"/>
        <end position="202"/>
    </location>
</feature>
<dbReference type="Proteomes" id="UP000232101">
    <property type="component" value="Unassembled WGS sequence"/>
</dbReference>
<evidence type="ECO:0000256" key="1">
    <source>
        <dbReference type="SAM" id="SignalP"/>
    </source>
</evidence>
<evidence type="ECO:0000313" key="3">
    <source>
        <dbReference type="Proteomes" id="UP000232101"/>
    </source>
</evidence>
<evidence type="ECO:0000313" key="2">
    <source>
        <dbReference type="EMBL" id="PJO42910.1"/>
    </source>
</evidence>
<dbReference type="RefSeq" id="WP_100543556.1">
    <property type="nucleotide sequence ID" value="NZ_CP158849.1"/>
</dbReference>
<sequence length="202" mass="22438">MKFSKYVAPISVSVLTFAFLTSPIAAIANAKEINQVEQQEQQEEQQIEEFAEILKFVWEEAAIKDEKGEIIGFDIEKIESTYGPSSSEDQEALEDIINFNLENEKKSDETYNNIKDNSGLITTYTAAVDKCVNKEVADYFGSFIGPAAFTAILQLMYNGDYSEAAKKLIKIGVKGNVLSIAGTLSYILVSCIWKEEGWTGKS</sequence>
<feature type="signal peptide" evidence="1">
    <location>
        <begin position="1"/>
        <end position="30"/>
    </location>
</feature>
<comment type="caution">
    <text evidence="2">The sequence shown here is derived from an EMBL/GenBank/DDBJ whole genome shotgun (WGS) entry which is preliminary data.</text>
</comment>
<name>A0A2M9Q4A3_9BACI</name>
<protein>
    <submittedName>
        <fullName evidence="2">Uncharacterized protein</fullName>
    </submittedName>
</protein>
<dbReference type="EMBL" id="PHQY01000646">
    <property type="protein sequence ID" value="PJO42910.1"/>
    <property type="molecule type" value="Genomic_DNA"/>
</dbReference>
<reference evidence="2 3" key="1">
    <citation type="submission" date="2017-11" db="EMBL/GenBank/DDBJ databases">
        <title>Bacterial isolate from king chilli rhizosphere.</title>
        <authorList>
            <person name="Takhelmayum P."/>
            <person name="Sarangthem I."/>
        </authorList>
    </citation>
    <scope>NUCLEOTIDE SEQUENCE [LARGE SCALE GENOMIC DNA]</scope>
    <source>
        <strain evidence="3">t26</strain>
    </source>
</reference>
<proteinExistence type="predicted"/>
<accession>A0A2M9Q4A3</accession>
<keyword evidence="1" id="KW-0732">Signal</keyword>
<dbReference type="AlphaFoldDB" id="A0A2M9Q4A3"/>